<dbReference type="AlphaFoldDB" id="A0A316G0A9"/>
<evidence type="ECO:0000313" key="9">
    <source>
        <dbReference type="EMBL" id="PWK54248.1"/>
    </source>
</evidence>
<comment type="subcellular location">
    <subcellularLocation>
        <location evidence="1">Cell membrane</location>
        <topology evidence="1">Multi-pass membrane protein</topology>
    </subcellularLocation>
</comment>
<feature type="transmembrane region" description="Helical" evidence="8">
    <location>
        <begin position="57"/>
        <end position="79"/>
    </location>
</feature>
<dbReference type="PANTHER" id="PTHR36838:SF1">
    <property type="entry name" value="SLR1864 PROTEIN"/>
    <property type="match status" value="1"/>
</dbReference>
<accession>A0A316G0A9</accession>
<evidence type="ECO:0000256" key="4">
    <source>
        <dbReference type="ARBA" id="ARBA00022475"/>
    </source>
</evidence>
<comment type="caution">
    <text evidence="9">The sequence shown here is derived from an EMBL/GenBank/DDBJ whole genome shotgun (WGS) entry which is preliminary data.</text>
</comment>
<evidence type="ECO:0000256" key="2">
    <source>
        <dbReference type="ARBA" id="ARBA00010145"/>
    </source>
</evidence>
<keyword evidence="6 8" id="KW-1133">Transmembrane helix</keyword>
<dbReference type="PANTHER" id="PTHR36838">
    <property type="entry name" value="AUXIN EFFLUX CARRIER FAMILY PROTEIN"/>
    <property type="match status" value="1"/>
</dbReference>
<evidence type="ECO:0000313" key="10">
    <source>
        <dbReference type="Proteomes" id="UP000245790"/>
    </source>
</evidence>
<dbReference type="GO" id="GO:0055085">
    <property type="term" value="P:transmembrane transport"/>
    <property type="evidence" value="ECO:0007669"/>
    <property type="project" value="InterPro"/>
</dbReference>
<evidence type="ECO:0000256" key="1">
    <source>
        <dbReference type="ARBA" id="ARBA00004651"/>
    </source>
</evidence>
<gene>
    <name evidence="9" type="ORF">C8D97_10196</name>
</gene>
<evidence type="ECO:0008006" key="11">
    <source>
        <dbReference type="Google" id="ProtNLM"/>
    </source>
</evidence>
<keyword evidence="4" id="KW-1003">Cell membrane</keyword>
<dbReference type="InterPro" id="IPR038770">
    <property type="entry name" value="Na+/solute_symporter_sf"/>
</dbReference>
<feature type="transmembrane region" description="Helical" evidence="8">
    <location>
        <begin position="120"/>
        <end position="143"/>
    </location>
</feature>
<dbReference type="OrthoDB" id="9786183at2"/>
<organism evidence="9 10">
    <name type="scientific">Pleionea mediterranea</name>
    <dbReference type="NCBI Taxonomy" id="523701"/>
    <lineage>
        <taxon>Bacteria</taxon>
        <taxon>Pseudomonadati</taxon>
        <taxon>Pseudomonadota</taxon>
        <taxon>Gammaproteobacteria</taxon>
        <taxon>Oceanospirillales</taxon>
        <taxon>Pleioneaceae</taxon>
        <taxon>Pleionea</taxon>
    </lineage>
</organism>
<feature type="transmembrane region" description="Helical" evidence="8">
    <location>
        <begin position="91"/>
        <end position="114"/>
    </location>
</feature>
<proteinExistence type="inferred from homology"/>
<protein>
    <recommendedName>
        <fullName evidence="11">Malate permease</fullName>
    </recommendedName>
</protein>
<dbReference type="Gene3D" id="1.20.1530.20">
    <property type="match status" value="1"/>
</dbReference>
<keyword evidence="5 8" id="KW-0812">Transmembrane</keyword>
<evidence type="ECO:0000256" key="3">
    <source>
        <dbReference type="ARBA" id="ARBA00022448"/>
    </source>
</evidence>
<dbReference type="Pfam" id="PF03547">
    <property type="entry name" value="Mem_trans"/>
    <property type="match status" value="1"/>
</dbReference>
<evidence type="ECO:0000256" key="5">
    <source>
        <dbReference type="ARBA" id="ARBA00022692"/>
    </source>
</evidence>
<dbReference type="GO" id="GO:0005886">
    <property type="term" value="C:plasma membrane"/>
    <property type="evidence" value="ECO:0007669"/>
    <property type="project" value="UniProtKB-SubCell"/>
</dbReference>
<feature type="transmembrane region" description="Helical" evidence="8">
    <location>
        <begin position="215"/>
        <end position="236"/>
    </location>
</feature>
<evidence type="ECO:0000256" key="7">
    <source>
        <dbReference type="ARBA" id="ARBA00023136"/>
    </source>
</evidence>
<evidence type="ECO:0000256" key="6">
    <source>
        <dbReference type="ARBA" id="ARBA00022989"/>
    </source>
</evidence>
<name>A0A316G0A9_9GAMM</name>
<dbReference type="EMBL" id="QGGU01000001">
    <property type="protein sequence ID" value="PWK54248.1"/>
    <property type="molecule type" value="Genomic_DNA"/>
</dbReference>
<dbReference type="Proteomes" id="UP000245790">
    <property type="component" value="Unassembled WGS sequence"/>
</dbReference>
<feature type="transmembrane region" description="Helical" evidence="8">
    <location>
        <begin position="182"/>
        <end position="203"/>
    </location>
</feature>
<evidence type="ECO:0000256" key="8">
    <source>
        <dbReference type="SAM" id="Phobius"/>
    </source>
</evidence>
<keyword evidence="10" id="KW-1185">Reference proteome</keyword>
<dbReference type="InterPro" id="IPR004776">
    <property type="entry name" value="Mem_transp_PIN-like"/>
</dbReference>
<sequence length="300" mass="31982">MTAFAVIALCLLAGLALARARVLPEKSAETLNGYVIWVALPALIIANAPQLSLNADALIPMAFAWGAVLTSAVLVWLLAQFFRWSKQTRCVLLLLVPLGNTSFVGIPLVSALLGKEAVSYAILYDQLGSFLALASYGALVIALNSENSFSIKSVLVKLITFPPFIALIVAFVVSGLNVSSQLLLPFDAIGATLVPVVMVAVGLQWQFRLPKQDVSAMTLGLGIKLILMPALVWMILKSLTIEPLMLKAIVLESAMAPMISAAALAINQGQNPKLAGAMVGYGLLMVFLTVPLWLWLIQSV</sequence>
<dbReference type="RefSeq" id="WP_109761375.1">
    <property type="nucleotide sequence ID" value="NZ_QGGU01000001.1"/>
</dbReference>
<feature type="transmembrane region" description="Helical" evidence="8">
    <location>
        <begin position="278"/>
        <end position="297"/>
    </location>
</feature>
<keyword evidence="7 8" id="KW-0472">Membrane</keyword>
<feature type="transmembrane region" description="Helical" evidence="8">
    <location>
        <begin position="155"/>
        <end position="176"/>
    </location>
</feature>
<reference evidence="9 10" key="1">
    <citation type="submission" date="2018-05" db="EMBL/GenBank/DDBJ databases">
        <title>Genomic Encyclopedia of Type Strains, Phase IV (KMG-IV): sequencing the most valuable type-strain genomes for metagenomic binning, comparative biology and taxonomic classification.</title>
        <authorList>
            <person name="Goeker M."/>
        </authorList>
    </citation>
    <scope>NUCLEOTIDE SEQUENCE [LARGE SCALE GENOMIC DNA]</scope>
    <source>
        <strain evidence="9 10">DSM 25350</strain>
    </source>
</reference>
<keyword evidence="3" id="KW-0813">Transport</keyword>
<comment type="similarity">
    <text evidence="2">Belongs to the auxin efflux carrier (TC 2.A.69) family.</text>
</comment>